<proteinExistence type="predicted"/>
<sequence length="59" mass="6504">MKTELLVPIIGGVFLLVSTIVTIVFTNSSNKESSKVQFSSTTYDNSTHIDEVENLTINQ</sequence>
<evidence type="ECO:0000256" key="1">
    <source>
        <dbReference type="SAM" id="Phobius"/>
    </source>
</evidence>
<keyword evidence="1" id="KW-1133">Transmembrane helix</keyword>
<reference evidence="2" key="1">
    <citation type="submission" date="2020-01" db="EMBL/GenBank/DDBJ databases">
        <authorList>
            <person name="Meier V. D."/>
            <person name="Meier V D."/>
        </authorList>
    </citation>
    <scope>NUCLEOTIDE SEQUENCE</scope>
    <source>
        <strain evidence="2">HLG_WM_MAG_03</strain>
    </source>
</reference>
<organism evidence="2">
    <name type="scientific">uncultured Sulfurovum sp</name>
    <dbReference type="NCBI Taxonomy" id="269237"/>
    <lineage>
        <taxon>Bacteria</taxon>
        <taxon>Pseudomonadati</taxon>
        <taxon>Campylobacterota</taxon>
        <taxon>Epsilonproteobacteria</taxon>
        <taxon>Campylobacterales</taxon>
        <taxon>Sulfurovaceae</taxon>
        <taxon>Sulfurovum</taxon>
        <taxon>environmental samples</taxon>
    </lineage>
</organism>
<name>A0A6S6RRP3_9BACT</name>
<gene>
    <name evidence="2" type="ORF">HELGO_WM27910</name>
</gene>
<dbReference type="AlphaFoldDB" id="A0A6S6RRP3"/>
<keyword evidence="1" id="KW-0472">Membrane</keyword>
<keyword evidence="1" id="KW-0812">Transmembrane</keyword>
<feature type="transmembrane region" description="Helical" evidence="1">
    <location>
        <begin position="6"/>
        <end position="25"/>
    </location>
</feature>
<dbReference type="EMBL" id="CACVAR010000007">
    <property type="protein sequence ID" value="CAA6798505.1"/>
    <property type="molecule type" value="Genomic_DNA"/>
</dbReference>
<protein>
    <submittedName>
        <fullName evidence="2">Uncharacterized protein</fullName>
    </submittedName>
</protein>
<evidence type="ECO:0000313" key="2">
    <source>
        <dbReference type="EMBL" id="CAA6798505.1"/>
    </source>
</evidence>
<accession>A0A6S6RRP3</accession>